<dbReference type="Proteomes" id="UP000321353">
    <property type="component" value="Chromosome"/>
</dbReference>
<organism evidence="2 3">
    <name type="scientific">Stieleria maiorica</name>
    <dbReference type="NCBI Taxonomy" id="2795974"/>
    <lineage>
        <taxon>Bacteria</taxon>
        <taxon>Pseudomonadati</taxon>
        <taxon>Planctomycetota</taxon>
        <taxon>Planctomycetia</taxon>
        <taxon>Pirellulales</taxon>
        <taxon>Pirellulaceae</taxon>
        <taxon>Stieleria</taxon>
    </lineage>
</organism>
<feature type="compositionally biased region" description="Low complexity" evidence="1">
    <location>
        <begin position="40"/>
        <end position="50"/>
    </location>
</feature>
<evidence type="ECO:0000313" key="3">
    <source>
        <dbReference type="Proteomes" id="UP000321353"/>
    </source>
</evidence>
<protein>
    <recommendedName>
        <fullName evidence="4">DUF1844 domain-containing protein</fullName>
    </recommendedName>
</protein>
<sequence length="133" mass="14437">MSENKEEPELVVDTDWKSQVEKEKETAAEDTPSAADQPSGGAATAGDPTGDLPPASLAMLISTFYSQAMMALGVMENPSTGEKSTDLRVAKHFIDTLEMLQEKTKGNTDKDEDKMFDEVLHLLRMAFVGAQKA</sequence>
<dbReference type="InterPro" id="IPR014995">
    <property type="entry name" value="DUF1844"/>
</dbReference>
<evidence type="ECO:0000313" key="2">
    <source>
        <dbReference type="EMBL" id="QEG02054.1"/>
    </source>
</evidence>
<dbReference type="RefSeq" id="WP_147871047.1">
    <property type="nucleotide sequence ID" value="NZ_CP036264.1"/>
</dbReference>
<name>A0A5B9MM24_9BACT</name>
<evidence type="ECO:0000256" key="1">
    <source>
        <dbReference type="SAM" id="MobiDB-lite"/>
    </source>
</evidence>
<keyword evidence="3" id="KW-1185">Reference proteome</keyword>
<evidence type="ECO:0008006" key="4">
    <source>
        <dbReference type="Google" id="ProtNLM"/>
    </source>
</evidence>
<dbReference type="KEGG" id="smam:Mal15_61370"/>
<feature type="compositionally biased region" description="Basic and acidic residues" evidence="1">
    <location>
        <begin position="1"/>
        <end position="27"/>
    </location>
</feature>
<dbReference type="Pfam" id="PF08899">
    <property type="entry name" value="DUF1844"/>
    <property type="match status" value="1"/>
</dbReference>
<dbReference type="AlphaFoldDB" id="A0A5B9MM24"/>
<dbReference type="EMBL" id="CP036264">
    <property type="protein sequence ID" value="QEG02054.1"/>
    <property type="molecule type" value="Genomic_DNA"/>
</dbReference>
<feature type="region of interest" description="Disordered" evidence="1">
    <location>
        <begin position="1"/>
        <end position="54"/>
    </location>
</feature>
<gene>
    <name evidence="2" type="ORF">Mal15_61370</name>
</gene>
<accession>A0A5B9MM24</accession>
<reference evidence="2 3" key="1">
    <citation type="submission" date="2019-02" db="EMBL/GenBank/DDBJ databases">
        <title>Planctomycetal bacteria perform biofilm scaping via a novel small molecule.</title>
        <authorList>
            <person name="Jeske O."/>
            <person name="Boedeker C."/>
            <person name="Wiegand S."/>
            <person name="Breitling P."/>
            <person name="Kallscheuer N."/>
            <person name="Jogler M."/>
            <person name="Rohde M."/>
            <person name="Petersen J."/>
            <person name="Medema M.H."/>
            <person name="Surup F."/>
            <person name="Jogler C."/>
        </authorList>
    </citation>
    <scope>NUCLEOTIDE SEQUENCE [LARGE SCALE GENOMIC DNA]</scope>
    <source>
        <strain evidence="2 3">Mal15</strain>
    </source>
</reference>
<proteinExistence type="predicted"/>